<comment type="caution">
    <text evidence="2">The sequence shown here is derived from an EMBL/GenBank/DDBJ whole genome shotgun (WGS) entry which is preliminary data.</text>
</comment>
<reference evidence="3" key="1">
    <citation type="journal article" date="2019" name="Int. J. Syst. Evol. Microbiol.">
        <title>The Global Catalogue of Microorganisms (GCM) 10K type strain sequencing project: providing services to taxonomists for standard genome sequencing and annotation.</title>
        <authorList>
            <consortium name="The Broad Institute Genomics Platform"/>
            <consortium name="The Broad Institute Genome Sequencing Center for Infectious Disease"/>
            <person name="Wu L."/>
            <person name="Ma J."/>
        </authorList>
    </citation>
    <scope>NUCLEOTIDE SEQUENCE [LARGE SCALE GENOMIC DNA]</scope>
    <source>
        <strain evidence="3">CCUG 56029</strain>
    </source>
</reference>
<evidence type="ECO:0000313" key="3">
    <source>
        <dbReference type="Proteomes" id="UP001597213"/>
    </source>
</evidence>
<sequence length="126" mass="13473">MSRFENLGIRDGVWRGRLTAGAPPQRLVVTLNGRPVSEASVTAADKDWDIAAPLPAAAIQDGIQTFLLVETRQGADAEAISGQSLGQVSVIAGQPLDQDLVAEIATLRAELDLVKRELRRLADGQF</sequence>
<dbReference type="RefSeq" id="WP_379139270.1">
    <property type="nucleotide sequence ID" value="NZ_JBHUEN010000003.1"/>
</dbReference>
<organism evidence="2 3">
    <name type="scientific">Paracoccus pacificus</name>
    <dbReference type="NCBI Taxonomy" id="1463598"/>
    <lineage>
        <taxon>Bacteria</taxon>
        <taxon>Pseudomonadati</taxon>
        <taxon>Pseudomonadota</taxon>
        <taxon>Alphaproteobacteria</taxon>
        <taxon>Rhodobacterales</taxon>
        <taxon>Paracoccaceae</taxon>
        <taxon>Paracoccus</taxon>
    </lineage>
</organism>
<evidence type="ECO:0000256" key="1">
    <source>
        <dbReference type="SAM" id="Coils"/>
    </source>
</evidence>
<keyword evidence="3" id="KW-1185">Reference proteome</keyword>
<dbReference type="Proteomes" id="UP001597213">
    <property type="component" value="Unassembled WGS sequence"/>
</dbReference>
<evidence type="ECO:0000313" key="2">
    <source>
        <dbReference type="EMBL" id="MFD1880130.1"/>
    </source>
</evidence>
<proteinExistence type="predicted"/>
<name>A0ABW4R285_9RHOB</name>
<feature type="coiled-coil region" evidence="1">
    <location>
        <begin position="97"/>
        <end position="124"/>
    </location>
</feature>
<protein>
    <submittedName>
        <fullName evidence="2">Uncharacterized protein</fullName>
    </submittedName>
</protein>
<keyword evidence="1" id="KW-0175">Coiled coil</keyword>
<accession>A0ABW4R285</accession>
<gene>
    <name evidence="2" type="ORF">ACFSCT_00185</name>
</gene>
<dbReference type="EMBL" id="JBHUEN010000003">
    <property type="protein sequence ID" value="MFD1880130.1"/>
    <property type="molecule type" value="Genomic_DNA"/>
</dbReference>